<reference evidence="2 3" key="1">
    <citation type="journal article" date="2015" name="Genome Announc.">
        <title>Expanding the biotechnology potential of lactobacilli through comparative genomics of 213 strains and associated genera.</title>
        <authorList>
            <person name="Sun Z."/>
            <person name="Harris H.M."/>
            <person name="McCann A."/>
            <person name="Guo C."/>
            <person name="Argimon S."/>
            <person name="Zhang W."/>
            <person name="Yang X."/>
            <person name="Jeffery I.B."/>
            <person name="Cooney J.C."/>
            <person name="Kagawa T.F."/>
            <person name="Liu W."/>
            <person name="Song Y."/>
            <person name="Salvetti E."/>
            <person name="Wrobel A."/>
            <person name="Rasinkangas P."/>
            <person name="Parkhill J."/>
            <person name="Rea M.C."/>
            <person name="O'Sullivan O."/>
            <person name="Ritari J."/>
            <person name="Douillard F.P."/>
            <person name="Paul Ross R."/>
            <person name="Yang R."/>
            <person name="Briner A.E."/>
            <person name="Felis G.E."/>
            <person name="de Vos W.M."/>
            <person name="Barrangou R."/>
            <person name="Klaenhammer T.R."/>
            <person name="Caufield P.W."/>
            <person name="Cui Y."/>
            <person name="Zhang H."/>
            <person name="O'Toole P.W."/>
        </authorList>
    </citation>
    <scope>NUCLEOTIDE SEQUENCE [LARGE SCALE GENOMIC DNA]</scope>
    <source>
        <strain evidence="2 3">DSM 22689</strain>
    </source>
</reference>
<dbReference type="EMBL" id="AYZI01000001">
    <property type="protein sequence ID" value="KRM92396.1"/>
    <property type="molecule type" value="Genomic_DNA"/>
</dbReference>
<dbReference type="Pfam" id="PF19528">
    <property type="entry name" value="DUF6056"/>
    <property type="match status" value="1"/>
</dbReference>
<feature type="transmembrane region" description="Helical" evidence="1">
    <location>
        <begin position="80"/>
        <end position="99"/>
    </location>
</feature>
<feature type="transmembrane region" description="Helical" evidence="1">
    <location>
        <begin position="352"/>
        <end position="373"/>
    </location>
</feature>
<feature type="transmembrane region" description="Helical" evidence="1">
    <location>
        <begin position="269"/>
        <end position="288"/>
    </location>
</feature>
<feature type="transmembrane region" description="Helical" evidence="1">
    <location>
        <begin position="163"/>
        <end position="182"/>
    </location>
</feature>
<dbReference type="PATRIC" id="fig|1423745.4.peg.12"/>
<keyword evidence="1" id="KW-0472">Membrane</keyword>
<feature type="transmembrane region" description="Helical" evidence="1">
    <location>
        <begin position="188"/>
        <end position="205"/>
    </location>
</feature>
<feature type="transmembrane region" description="Helical" evidence="1">
    <location>
        <begin position="324"/>
        <end position="340"/>
    </location>
</feature>
<dbReference type="STRING" id="1423745.GCA_001311215_02027"/>
<protein>
    <recommendedName>
        <fullName evidence="4">Teichoic acid polysaccharide export protein</fullName>
    </recommendedName>
</protein>
<evidence type="ECO:0000313" key="3">
    <source>
        <dbReference type="Proteomes" id="UP000051586"/>
    </source>
</evidence>
<feature type="transmembrane region" description="Helical" evidence="1">
    <location>
        <begin position="140"/>
        <end position="156"/>
    </location>
</feature>
<name>A0A0R2CWZ9_9LACO</name>
<evidence type="ECO:0000256" key="1">
    <source>
        <dbReference type="SAM" id="Phobius"/>
    </source>
</evidence>
<feature type="transmembrane region" description="Helical" evidence="1">
    <location>
        <begin position="111"/>
        <end position="134"/>
    </location>
</feature>
<dbReference type="Proteomes" id="UP000051586">
    <property type="component" value="Unassembled WGS sequence"/>
</dbReference>
<gene>
    <name evidence="2" type="ORF">FC87_GL000008</name>
</gene>
<sequence>MVNYLKKNYIYIFIFFIFLFMAYWSTITPLWTDDWRSIVNGVGLNFSQIINTQIIAYNNWSGRVFGEGISRLLVTLPRPIFGILNSLVFILLSILMLRLSKNKLQSTKESFISYFFIIISLFLLTPTFGQVFLWTSGSGNYLWTLTANLVFVWLFINIDKVKIINKTILYILMIPLAIVSGWSNENTGGGVILLLIGMYLLNYFYKRNFTINIKKCLLIVIYIFSYLALILAPGNEKRAKVLDKDFINKNFINRIEIRIPQINVFISQYLIWIILVFVALACLNIFIFKNKEIVMYSLVWFISSFAMIYAMALSPELTDNQDRVFFNGFVFLIIATISLIPKNIDSPIIKSIMAFSIISLSIITLISLSTGFIDSKQTNNSISRRYQYIKNEIQKNGKNKTVKVDPLDYPGYTKYSVTFGNTWDLQKYSNKGVYTYPNSEYEQMFGANKIILK</sequence>
<feature type="transmembrane region" description="Helical" evidence="1">
    <location>
        <begin position="217"/>
        <end position="234"/>
    </location>
</feature>
<accession>A0A0R2CWZ9</accession>
<dbReference type="InterPro" id="IPR045691">
    <property type="entry name" value="DUF6056"/>
</dbReference>
<evidence type="ECO:0008006" key="4">
    <source>
        <dbReference type="Google" id="ProtNLM"/>
    </source>
</evidence>
<dbReference type="RefSeq" id="WP_056961259.1">
    <property type="nucleotide sequence ID" value="NZ_AYZI01000001.1"/>
</dbReference>
<feature type="transmembrane region" description="Helical" evidence="1">
    <location>
        <begin position="9"/>
        <end position="27"/>
    </location>
</feature>
<proteinExistence type="predicted"/>
<feature type="transmembrane region" description="Helical" evidence="1">
    <location>
        <begin position="293"/>
        <end position="312"/>
    </location>
</feature>
<comment type="caution">
    <text evidence="2">The sequence shown here is derived from an EMBL/GenBank/DDBJ whole genome shotgun (WGS) entry which is preliminary data.</text>
</comment>
<keyword evidence="1" id="KW-0812">Transmembrane</keyword>
<dbReference type="AlphaFoldDB" id="A0A0R2CWZ9"/>
<evidence type="ECO:0000313" key="2">
    <source>
        <dbReference type="EMBL" id="KRM92396.1"/>
    </source>
</evidence>
<organism evidence="2 3">
    <name type="scientific">Fructilactobacillus florum DSM 22689 = JCM 16035</name>
    <dbReference type="NCBI Taxonomy" id="1423745"/>
    <lineage>
        <taxon>Bacteria</taxon>
        <taxon>Bacillati</taxon>
        <taxon>Bacillota</taxon>
        <taxon>Bacilli</taxon>
        <taxon>Lactobacillales</taxon>
        <taxon>Lactobacillaceae</taxon>
        <taxon>Fructilactobacillus</taxon>
    </lineage>
</organism>
<keyword evidence="1" id="KW-1133">Transmembrane helix</keyword>